<keyword evidence="2" id="KW-1185">Reference proteome</keyword>
<name>U4KZS5_PYROM</name>
<proteinExistence type="predicted"/>
<protein>
    <submittedName>
        <fullName evidence="1">Uncharacterized protein</fullName>
    </submittedName>
</protein>
<organism evidence="1 2">
    <name type="scientific">Pyronema omphalodes (strain CBS 100304)</name>
    <name type="common">Pyronema confluens</name>
    <dbReference type="NCBI Taxonomy" id="1076935"/>
    <lineage>
        <taxon>Eukaryota</taxon>
        <taxon>Fungi</taxon>
        <taxon>Dikarya</taxon>
        <taxon>Ascomycota</taxon>
        <taxon>Pezizomycotina</taxon>
        <taxon>Pezizomycetes</taxon>
        <taxon>Pezizales</taxon>
        <taxon>Pyronemataceae</taxon>
        <taxon>Pyronema</taxon>
    </lineage>
</organism>
<sequence>MHLGKCIRDDAEEIMKWYYERRVNKNAANTPFPMPTWWTSHVQQEFTRAEYAAQPSLALLADAVHASAILHQRTVRTDLEALDSERVKQCEIYCWLALNAILIRLEDQNVIAQQGSFDEELKNLVPYSYSNAEELRDAVIYDWARTARVISDNTRKWRKGEFGYIPDRFRDIYKGFHYPLWIDCLLWAMKDLAGMPTEESDFDFEEPLKMWQRTIFLVTRNCEANTDFVNGLNVWLKQNVDLEDDEELVESIAKDLGVVITQGDKELRVDIIYGSCR</sequence>
<dbReference type="AlphaFoldDB" id="U4KZS5"/>
<gene>
    <name evidence="1" type="ORF">PCON_06849</name>
</gene>
<evidence type="ECO:0000313" key="2">
    <source>
        <dbReference type="Proteomes" id="UP000018144"/>
    </source>
</evidence>
<evidence type="ECO:0000313" key="1">
    <source>
        <dbReference type="EMBL" id="CCX07260.1"/>
    </source>
</evidence>
<dbReference type="EMBL" id="HF935346">
    <property type="protein sequence ID" value="CCX07260.1"/>
    <property type="molecule type" value="Genomic_DNA"/>
</dbReference>
<accession>U4KZS5</accession>
<reference evidence="1 2" key="1">
    <citation type="journal article" date="2013" name="PLoS Genet.">
        <title>The genome and development-dependent transcriptomes of Pyronema confluens: a window into fungal evolution.</title>
        <authorList>
            <person name="Traeger S."/>
            <person name="Altegoer F."/>
            <person name="Freitag M."/>
            <person name="Gabaldon T."/>
            <person name="Kempken F."/>
            <person name="Kumar A."/>
            <person name="Marcet-Houben M."/>
            <person name="Poggeler S."/>
            <person name="Stajich J.E."/>
            <person name="Nowrousian M."/>
        </authorList>
    </citation>
    <scope>NUCLEOTIDE SEQUENCE [LARGE SCALE GENOMIC DNA]</scope>
    <source>
        <strain evidence="2">CBS 100304</strain>
        <tissue evidence="1">Vegetative mycelium</tissue>
    </source>
</reference>
<dbReference type="Proteomes" id="UP000018144">
    <property type="component" value="Unassembled WGS sequence"/>
</dbReference>